<dbReference type="Proteomes" id="UP000663207">
    <property type="component" value="Chromosome"/>
</dbReference>
<keyword evidence="2" id="KW-0012">Acyltransferase</keyword>
<dbReference type="SUPFAM" id="SSF55729">
    <property type="entry name" value="Acyl-CoA N-acyltransferases (Nat)"/>
    <property type="match status" value="1"/>
</dbReference>
<dbReference type="InterPro" id="IPR000182">
    <property type="entry name" value="GNAT_dom"/>
</dbReference>
<feature type="domain" description="N-acetyltransferase" evidence="3">
    <location>
        <begin position="2"/>
        <end position="141"/>
    </location>
</feature>
<evidence type="ECO:0000259" key="3">
    <source>
        <dbReference type="PROSITE" id="PS51186"/>
    </source>
</evidence>
<gene>
    <name evidence="4" type="ORF">JYB85_05790</name>
</gene>
<dbReference type="PROSITE" id="PS51186">
    <property type="entry name" value="GNAT"/>
    <property type="match status" value="1"/>
</dbReference>
<evidence type="ECO:0000256" key="1">
    <source>
        <dbReference type="ARBA" id="ARBA00022679"/>
    </source>
</evidence>
<accession>A0ABX7R595</accession>
<dbReference type="Pfam" id="PF00583">
    <property type="entry name" value="Acetyltransf_1"/>
    <property type="match status" value="1"/>
</dbReference>
<evidence type="ECO:0000256" key="2">
    <source>
        <dbReference type="ARBA" id="ARBA00023315"/>
    </source>
</evidence>
<dbReference type="EMBL" id="CP071502">
    <property type="protein sequence ID" value="QSX38336.1"/>
    <property type="molecule type" value="Genomic_DNA"/>
</dbReference>
<keyword evidence="5" id="KW-1185">Reference proteome</keyword>
<keyword evidence="1" id="KW-0808">Transferase</keyword>
<dbReference type="Gene3D" id="3.40.630.30">
    <property type="match status" value="1"/>
</dbReference>
<organism evidence="4 5">
    <name type="scientific">Shewanella sedimentimangrovi</name>
    <dbReference type="NCBI Taxonomy" id="2814293"/>
    <lineage>
        <taxon>Bacteria</taxon>
        <taxon>Pseudomonadati</taxon>
        <taxon>Pseudomonadota</taxon>
        <taxon>Gammaproteobacteria</taxon>
        <taxon>Alteromonadales</taxon>
        <taxon>Shewanellaceae</taxon>
        <taxon>Shewanella</taxon>
    </lineage>
</organism>
<dbReference type="RefSeq" id="WP_207381437.1">
    <property type="nucleotide sequence ID" value="NZ_CP071502.1"/>
</dbReference>
<evidence type="ECO:0000313" key="5">
    <source>
        <dbReference type="Proteomes" id="UP000663207"/>
    </source>
</evidence>
<name>A0ABX7R595_9GAMM</name>
<dbReference type="CDD" id="cd04301">
    <property type="entry name" value="NAT_SF"/>
    <property type="match status" value="1"/>
</dbReference>
<evidence type="ECO:0000313" key="4">
    <source>
        <dbReference type="EMBL" id="QSX38336.1"/>
    </source>
</evidence>
<dbReference type="PANTHER" id="PTHR43877">
    <property type="entry name" value="AMINOALKYLPHOSPHONATE N-ACETYLTRANSFERASE-RELATED-RELATED"/>
    <property type="match status" value="1"/>
</dbReference>
<dbReference type="PANTHER" id="PTHR43877:SF1">
    <property type="entry name" value="ACETYLTRANSFERASE"/>
    <property type="match status" value="1"/>
</dbReference>
<protein>
    <submittedName>
        <fullName evidence="4">GNAT family N-acetyltransferase</fullName>
    </submittedName>
</protein>
<sequence length="141" mass="15519">MGLIRTATEQDATAVQALLAQLGYQHPLDAVVELLKRSEKDDNSLCLLAFDGDRPVGLMSLLFFFYFPAAALQCRITALVTDEHCRGQGVGKALLQKAQELAKGRGCKALELTTSLSRTQAQAWYEAQGMSRTSYRYCISL</sequence>
<dbReference type="InterPro" id="IPR050832">
    <property type="entry name" value="Bact_Acetyltransf"/>
</dbReference>
<proteinExistence type="predicted"/>
<reference evidence="4 5" key="1">
    <citation type="submission" date="2021-03" db="EMBL/GenBank/DDBJ databases">
        <title>Novel species identification of genus Shewanella.</title>
        <authorList>
            <person name="Liu G."/>
            <person name="Zhang Q."/>
        </authorList>
    </citation>
    <scope>NUCLEOTIDE SEQUENCE [LARGE SCALE GENOMIC DNA]</scope>
    <source>
        <strain evidence="4 5">FJAT-52962</strain>
    </source>
</reference>
<dbReference type="InterPro" id="IPR016181">
    <property type="entry name" value="Acyl_CoA_acyltransferase"/>
</dbReference>